<dbReference type="SUPFAM" id="SSF56112">
    <property type="entry name" value="Protein kinase-like (PK-like)"/>
    <property type="match status" value="1"/>
</dbReference>
<name>A0A914CAF0_9BILA</name>
<dbReference type="SMART" id="SM00220">
    <property type="entry name" value="S_TKc"/>
    <property type="match status" value="1"/>
</dbReference>
<feature type="domain" description="Protein kinase" evidence="7">
    <location>
        <begin position="1"/>
        <end position="175"/>
    </location>
</feature>
<organism evidence="8 9">
    <name type="scientific">Acrobeloides nanus</name>
    <dbReference type="NCBI Taxonomy" id="290746"/>
    <lineage>
        <taxon>Eukaryota</taxon>
        <taxon>Metazoa</taxon>
        <taxon>Ecdysozoa</taxon>
        <taxon>Nematoda</taxon>
        <taxon>Chromadorea</taxon>
        <taxon>Rhabditida</taxon>
        <taxon>Tylenchina</taxon>
        <taxon>Cephalobomorpha</taxon>
        <taxon>Cephaloboidea</taxon>
        <taxon>Cephalobidae</taxon>
        <taxon>Acrobeloides</taxon>
    </lineage>
</organism>
<dbReference type="PANTHER" id="PTHR48013">
    <property type="entry name" value="DUAL SPECIFICITY MITOGEN-ACTIVATED PROTEIN KINASE KINASE 5-RELATED"/>
    <property type="match status" value="1"/>
</dbReference>
<evidence type="ECO:0000256" key="1">
    <source>
        <dbReference type="ARBA" id="ARBA00022679"/>
    </source>
</evidence>
<evidence type="ECO:0000256" key="5">
    <source>
        <dbReference type="ARBA" id="ARBA00038035"/>
    </source>
</evidence>
<dbReference type="PROSITE" id="PS00108">
    <property type="entry name" value="PROTEIN_KINASE_ST"/>
    <property type="match status" value="1"/>
</dbReference>
<reference evidence="9" key="1">
    <citation type="submission" date="2022-11" db="UniProtKB">
        <authorList>
            <consortium name="WormBaseParasite"/>
        </authorList>
    </citation>
    <scope>IDENTIFICATION</scope>
</reference>
<dbReference type="GO" id="GO:0004708">
    <property type="term" value="F:MAP kinase kinase activity"/>
    <property type="evidence" value="ECO:0007669"/>
    <property type="project" value="UniProtKB-EC"/>
</dbReference>
<evidence type="ECO:0000259" key="7">
    <source>
        <dbReference type="PROSITE" id="PS50011"/>
    </source>
</evidence>
<dbReference type="PANTHER" id="PTHR48013:SF15">
    <property type="entry name" value="DUAL SPECIFICITY MITOGEN-ACTIVATED PROTEIN KINASE KINASE 4"/>
    <property type="match status" value="1"/>
</dbReference>
<dbReference type="GO" id="GO:0005524">
    <property type="term" value="F:ATP binding"/>
    <property type="evidence" value="ECO:0007669"/>
    <property type="project" value="UniProtKB-KW"/>
</dbReference>
<dbReference type="InterPro" id="IPR008271">
    <property type="entry name" value="Ser/Thr_kinase_AS"/>
</dbReference>
<dbReference type="InterPro" id="IPR000719">
    <property type="entry name" value="Prot_kinase_dom"/>
</dbReference>
<dbReference type="PROSITE" id="PS50011">
    <property type="entry name" value="PROTEIN_KINASE_DOM"/>
    <property type="match status" value="1"/>
</dbReference>
<dbReference type="Proteomes" id="UP000887540">
    <property type="component" value="Unplaced"/>
</dbReference>
<dbReference type="AlphaFoldDB" id="A0A914CAF0"/>
<dbReference type="InterPro" id="IPR011009">
    <property type="entry name" value="Kinase-like_dom_sf"/>
</dbReference>
<keyword evidence="3" id="KW-0418">Kinase</keyword>
<evidence type="ECO:0000256" key="2">
    <source>
        <dbReference type="ARBA" id="ARBA00022741"/>
    </source>
</evidence>
<protein>
    <recommendedName>
        <fullName evidence="6">mitogen-activated protein kinase kinase</fullName>
        <ecNumber evidence="6">2.7.12.2</ecNumber>
    </recommendedName>
</protein>
<dbReference type="Pfam" id="PF00069">
    <property type="entry name" value="Pkinase"/>
    <property type="match status" value="1"/>
</dbReference>
<keyword evidence="8" id="KW-1185">Reference proteome</keyword>
<dbReference type="EC" id="2.7.12.2" evidence="6"/>
<dbReference type="Gene3D" id="1.10.510.10">
    <property type="entry name" value="Transferase(Phosphotransferase) domain 1"/>
    <property type="match status" value="1"/>
</dbReference>
<dbReference type="Gene3D" id="6.10.140.2120">
    <property type="match status" value="1"/>
</dbReference>
<keyword evidence="1" id="KW-0808">Transferase</keyword>
<comment type="similarity">
    <text evidence="5">Belongs to the protein kinase superfamily. STE Ser/Thr protein kinase family. MAP kinase kinase subfamily.</text>
</comment>
<sequence length="175" mass="19528">MMDCPNIVQFYGIGIQDINIYSCMEVMDISLKDLYKEIHSTRQAFPEDIIGCVGASVLNALVACKAIEVIHRDVKPANVLINLNGYIKLGDFGESRILENSAAKSSVGTISYWPPESFTKSDEYDVRFDVWSLGITLTEISYGKHPLIDQSTEKDYAQVQNIISRVKGDMIQGVQ</sequence>
<dbReference type="WBParaSite" id="ACRNAN_Path_704.g2649.t1">
    <property type="protein sequence ID" value="ACRNAN_Path_704.g2649.t1"/>
    <property type="gene ID" value="ACRNAN_Path_704.g2649"/>
</dbReference>
<keyword evidence="4" id="KW-0067">ATP-binding</keyword>
<proteinExistence type="inferred from homology"/>
<evidence type="ECO:0000256" key="3">
    <source>
        <dbReference type="ARBA" id="ARBA00022777"/>
    </source>
</evidence>
<evidence type="ECO:0000256" key="4">
    <source>
        <dbReference type="ARBA" id="ARBA00022840"/>
    </source>
</evidence>
<evidence type="ECO:0000313" key="9">
    <source>
        <dbReference type="WBParaSite" id="ACRNAN_Path_704.g2649.t1"/>
    </source>
</evidence>
<evidence type="ECO:0000313" key="8">
    <source>
        <dbReference type="Proteomes" id="UP000887540"/>
    </source>
</evidence>
<evidence type="ECO:0000256" key="6">
    <source>
        <dbReference type="ARBA" id="ARBA00038999"/>
    </source>
</evidence>
<accession>A0A914CAF0</accession>
<keyword evidence="2" id="KW-0547">Nucleotide-binding</keyword>